<organism evidence="1">
    <name type="scientific">marine sediment metagenome</name>
    <dbReference type="NCBI Taxonomy" id="412755"/>
    <lineage>
        <taxon>unclassified sequences</taxon>
        <taxon>metagenomes</taxon>
        <taxon>ecological metagenomes</taxon>
    </lineage>
</organism>
<dbReference type="InterPro" id="IPR011604">
    <property type="entry name" value="PDDEXK-like_dom_sf"/>
</dbReference>
<protein>
    <recommendedName>
        <fullName evidence="2">PD-(D/E)XK endonuclease-like domain-containing protein</fullName>
    </recommendedName>
</protein>
<reference evidence="1" key="1">
    <citation type="journal article" date="2015" name="Nature">
        <title>Complex archaea that bridge the gap between prokaryotes and eukaryotes.</title>
        <authorList>
            <person name="Spang A."/>
            <person name="Saw J.H."/>
            <person name="Jorgensen S.L."/>
            <person name="Zaremba-Niedzwiedzka K."/>
            <person name="Martijn J."/>
            <person name="Lind A.E."/>
            <person name="van Eijk R."/>
            <person name="Schleper C."/>
            <person name="Guy L."/>
            <person name="Ettema T.J."/>
        </authorList>
    </citation>
    <scope>NUCLEOTIDE SEQUENCE</scope>
</reference>
<evidence type="ECO:0000313" key="1">
    <source>
        <dbReference type="EMBL" id="KKL65942.1"/>
    </source>
</evidence>
<evidence type="ECO:0008006" key="2">
    <source>
        <dbReference type="Google" id="ProtNLM"/>
    </source>
</evidence>
<accession>A0A0F9GS64</accession>
<dbReference type="AlphaFoldDB" id="A0A0F9GS64"/>
<dbReference type="Gene3D" id="3.90.320.10">
    <property type="match status" value="1"/>
</dbReference>
<dbReference type="EMBL" id="LAZR01027368">
    <property type="protein sequence ID" value="KKL65942.1"/>
    <property type="molecule type" value="Genomic_DNA"/>
</dbReference>
<sequence>MNIIDELDKAIVAKARKSFWEHHPKSAHSITDFNFTENDVFYGTCLRKQYYDWTEVEPLWDTIKATRCYAREFGAYVQKFVEDLLASRGFLIDKEVKLPEIQIKGLTRPLHGRLDCIIGRVDSLEQTMLEIKSCHGRKFTSPLFGIAKNGPTEENKYQLGFYRKYYTERLDSYHLIYFSREDFNRRDFIDWVDMWCPQEFDFKWWVKLEEYLYNKQLPSRDYRPAADKGRKAWSCVYCDYDAVCWDVHAELNGK</sequence>
<proteinExistence type="predicted"/>
<gene>
    <name evidence="1" type="ORF">LCGC14_2149930</name>
</gene>
<name>A0A0F9GS64_9ZZZZ</name>
<comment type="caution">
    <text evidence="1">The sequence shown here is derived from an EMBL/GenBank/DDBJ whole genome shotgun (WGS) entry which is preliminary data.</text>
</comment>